<dbReference type="RefSeq" id="YP_009140319.1">
    <property type="nucleotide sequence ID" value="NC_027119.1"/>
</dbReference>
<keyword evidence="3" id="KW-1185">Reference proteome</keyword>
<evidence type="ECO:0000313" key="2">
    <source>
        <dbReference type="EMBL" id="AJQ20961.1"/>
    </source>
</evidence>
<evidence type="ECO:0000256" key="1">
    <source>
        <dbReference type="SAM" id="Phobius"/>
    </source>
</evidence>
<dbReference type="Proteomes" id="UP000032405">
    <property type="component" value="Segment"/>
</dbReference>
<protein>
    <submittedName>
        <fullName evidence="2">Uncharacterized protein</fullName>
    </submittedName>
</protein>
<proteinExistence type="predicted"/>
<gene>
    <name evidence="2" type="primary">142</name>
    <name evidence="2" type="ORF">DET7_142</name>
</gene>
<feature type="transmembrane region" description="Helical" evidence="1">
    <location>
        <begin position="6"/>
        <end position="23"/>
    </location>
</feature>
<dbReference type="KEGG" id="vg:24366687"/>
<keyword evidence="1" id="KW-0472">Membrane</keyword>
<name>A0A0C5PQN4_9CAUD</name>
<organism evidence="2 3">
    <name type="scientific">Salmonella phage Det7</name>
    <dbReference type="NCBI Taxonomy" id="454798"/>
    <lineage>
        <taxon>Viruses</taxon>
        <taxon>Duplodnaviria</taxon>
        <taxon>Heunggongvirae</taxon>
        <taxon>Uroviricota</taxon>
        <taxon>Caudoviricetes</taxon>
        <taxon>Pantevenvirales</taxon>
        <taxon>Ackermannviridae</taxon>
        <taxon>Cvivirinae</taxon>
        <taxon>Kuttervirus</taxon>
        <taxon>Kuttervirus Det7</taxon>
    </lineage>
</organism>
<dbReference type="GeneID" id="24366687"/>
<keyword evidence="1" id="KW-1133">Transmembrane helix</keyword>
<accession>A0A0C5PQN4</accession>
<reference evidence="2 3" key="1">
    <citation type="journal article" date="2015" name="Genome Announc.">
        <title>Genome Sequence of Salmonella enterica Phage Det7.</title>
        <authorList>
            <person name="Casjens S.R."/>
            <person name="Jacobs-Sera D."/>
            <person name="Hatfull G.F."/>
            <person name="Hendrix R.W."/>
        </authorList>
    </citation>
    <scope>NUCLEOTIDE SEQUENCE [LARGE SCALE GENOMIC DNA]</scope>
</reference>
<dbReference type="EMBL" id="KP797973">
    <property type="protein sequence ID" value="AJQ20961.1"/>
    <property type="molecule type" value="Genomic_DNA"/>
</dbReference>
<sequence>MFFQIVGVITTIVFVVITLWILYSSFIHPIFQALSITRWLTACSLKSGSECPSLSSKWKFFKWAYEVGGVRTTRYSNNVGEWFSIGNWRLYESEDK</sequence>
<keyword evidence="1" id="KW-0812">Transmembrane</keyword>
<evidence type="ECO:0000313" key="3">
    <source>
        <dbReference type="Proteomes" id="UP000032405"/>
    </source>
</evidence>